<evidence type="ECO:0000313" key="3">
    <source>
        <dbReference type="Proteomes" id="UP000715441"/>
    </source>
</evidence>
<dbReference type="Pfam" id="PF07969">
    <property type="entry name" value="Amidohydro_3"/>
    <property type="match status" value="1"/>
</dbReference>
<dbReference type="SUPFAM" id="SSF51338">
    <property type="entry name" value="Composite domain of metallo-dependent hydrolases"/>
    <property type="match status" value="1"/>
</dbReference>
<evidence type="ECO:0000259" key="1">
    <source>
        <dbReference type="Pfam" id="PF07969"/>
    </source>
</evidence>
<dbReference type="SUPFAM" id="SSF51556">
    <property type="entry name" value="Metallo-dependent hydrolases"/>
    <property type="match status" value="1"/>
</dbReference>
<protein>
    <submittedName>
        <fullName evidence="2">Amidohydrolase family protein</fullName>
    </submittedName>
</protein>
<proteinExistence type="predicted"/>
<name>A0ABX1IVF9_9PSEU</name>
<dbReference type="InterPro" id="IPR011059">
    <property type="entry name" value="Metal-dep_hydrolase_composite"/>
</dbReference>
<dbReference type="PANTHER" id="PTHR22642">
    <property type="entry name" value="IMIDAZOLONEPROPIONASE"/>
    <property type="match status" value="1"/>
</dbReference>
<dbReference type="Gene3D" id="3.20.20.140">
    <property type="entry name" value="Metal-dependent hydrolases"/>
    <property type="match status" value="2"/>
</dbReference>
<reference evidence="2 3" key="1">
    <citation type="submission" date="2020-04" db="EMBL/GenBank/DDBJ databases">
        <title>Novel species.</title>
        <authorList>
            <person name="Teo W.F.A."/>
            <person name="Lipun K."/>
            <person name="Srisuk N."/>
            <person name="Duangmal K."/>
        </authorList>
    </citation>
    <scope>NUCLEOTIDE SEQUENCE [LARGE SCALE GENOMIC DNA]</scope>
    <source>
        <strain evidence="2 3">K13G38</strain>
    </source>
</reference>
<feature type="domain" description="Amidohydrolase 3" evidence="1">
    <location>
        <begin position="36"/>
        <end position="429"/>
    </location>
</feature>
<organism evidence="2 3">
    <name type="scientific">Amycolatopsis acididurans</name>
    <dbReference type="NCBI Taxonomy" id="2724524"/>
    <lineage>
        <taxon>Bacteria</taxon>
        <taxon>Bacillati</taxon>
        <taxon>Actinomycetota</taxon>
        <taxon>Actinomycetes</taxon>
        <taxon>Pseudonocardiales</taxon>
        <taxon>Pseudonocardiaceae</taxon>
        <taxon>Amycolatopsis</taxon>
    </lineage>
</organism>
<sequence>MLIRRAEVEGGTADVRIRGEQVTEVGDLRPERDETVLDARGGALLPGLHDHHVHLLSLAAAAASLRCGPPEVTDLDGLARVLRGTTGPVRGIGYHESVAGILDRDALDRLVPGRPVRIQHRGGALWTLNTAALTQAGLLERYPDGRLWRADADLRGLSDPPDLAAVGRRLAALGITGVTDATPDLTDDAVGLLTGAGLPQRLHLLGVPAGTRLPPGVTAGPYKILRPDHEPPDWDALHDEIGRIHGEGRPVAVHAVTRESLVVTLAVLERTGSLPGDRIEHAAVVGEDLIPLLAKVNPVVVTQPGFVAERGAQYRRDIPEGEHRDLYRYASLLGAGLRVVASSDAPFASEDPWRTIAAAAHRDLAPAERVPPERVLAGYLAPPADPGGPPRRVAPGMPADLCLLHVPLREALSILDADVVATTIAGGEIL</sequence>
<dbReference type="Gene3D" id="2.30.40.10">
    <property type="entry name" value="Urease, subunit C, domain 1"/>
    <property type="match status" value="1"/>
</dbReference>
<dbReference type="EMBL" id="JAAXLS010000001">
    <property type="protein sequence ID" value="NKQ51473.1"/>
    <property type="molecule type" value="Genomic_DNA"/>
</dbReference>
<dbReference type="Gene3D" id="3.10.310.70">
    <property type="match status" value="1"/>
</dbReference>
<comment type="caution">
    <text evidence="2">The sequence shown here is derived from an EMBL/GenBank/DDBJ whole genome shotgun (WGS) entry which is preliminary data.</text>
</comment>
<keyword evidence="3" id="KW-1185">Reference proteome</keyword>
<accession>A0ABX1IVF9</accession>
<dbReference type="InterPro" id="IPR032466">
    <property type="entry name" value="Metal_Hydrolase"/>
</dbReference>
<dbReference type="Proteomes" id="UP000715441">
    <property type="component" value="Unassembled WGS sequence"/>
</dbReference>
<dbReference type="InterPro" id="IPR013108">
    <property type="entry name" value="Amidohydro_3"/>
</dbReference>
<gene>
    <name evidence="2" type="ORF">HFP15_01095</name>
</gene>
<dbReference type="RefSeq" id="WP_168510403.1">
    <property type="nucleotide sequence ID" value="NZ_JAAXLS010000001.1"/>
</dbReference>
<dbReference type="PANTHER" id="PTHR22642:SF2">
    <property type="entry name" value="PROTEIN LONG AFTER FAR-RED 3"/>
    <property type="match status" value="1"/>
</dbReference>
<evidence type="ECO:0000313" key="2">
    <source>
        <dbReference type="EMBL" id="NKQ51473.1"/>
    </source>
</evidence>